<dbReference type="SUPFAM" id="SSF161098">
    <property type="entry name" value="MetI-like"/>
    <property type="match status" value="1"/>
</dbReference>
<reference evidence="10" key="1">
    <citation type="submission" date="2016-10" db="EMBL/GenBank/DDBJ databases">
        <title>Frankia sp. NRRL B-16386 Genome sequencing.</title>
        <authorList>
            <person name="Ghodhbane-Gtari F."/>
            <person name="Swanson E."/>
            <person name="Gueddou A."/>
            <person name="Hezbri K."/>
            <person name="Ktari K."/>
            <person name="Nouioui I."/>
            <person name="Morris K."/>
            <person name="Simpson S."/>
            <person name="Abebe-Akele F."/>
            <person name="Thomas K."/>
            <person name="Gtari M."/>
            <person name="Tisa L.S."/>
        </authorList>
    </citation>
    <scope>NUCLEOTIDE SEQUENCE [LARGE SCALE GENOMIC DNA]</scope>
    <source>
        <strain evidence="10">NRRL B-16386</strain>
    </source>
</reference>
<feature type="transmembrane region" description="Helical" evidence="7">
    <location>
        <begin position="134"/>
        <end position="154"/>
    </location>
</feature>
<evidence type="ECO:0000256" key="2">
    <source>
        <dbReference type="ARBA" id="ARBA00022448"/>
    </source>
</evidence>
<feature type="transmembrane region" description="Helical" evidence="7">
    <location>
        <begin position="254"/>
        <end position="276"/>
    </location>
</feature>
<dbReference type="Proteomes" id="UP000188929">
    <property type="component" value="Unassembled WGS sequence"/>
</dbReference>
<evidence type="ECO:0000259" key="8">
    <source>
        <dbReference type="PROSITE" id="PS50928"/>
    </source>
</evidence>
<evidence type="ECO:0000256" key="3">
    <source>
        <dbReference type="ARBA" id="ARBA00022475"/>
    </source>
</evidence>
<keyword evidence="10" id="KW-1185">Reference proteome</keyword>
<protein>
    <submittedName>
        <fullName evidence="9">ABC transporter permease</fullName>
    </submittedName>
</protein>
<gene>
    <name evidence="9" type="ORF">BL253_06795</name>
</gene>
<feature type="transmembrane region" description="Helical" evidence="7">
    <location>
        <begin position="101"/>
        <end position="122"/>
    </location>
</feature>
<evidence type="ECO:0000313" key="10">
    <source>
        <dbReference type="Proteomes" id="UP000188929"/>
    </source>
</evidence>
<comment type="similarity">
    <text evidence="7">Belongs to the binding-protein-dependent transport system permease family.</text>
</comment>
<dbReference type="InterPro" id="IPR045621">
    <property type="entry name" value="BPD_transp_1_N"/>
</dbReference>
<dbReference type="EMBL" id="MOMC01000014">
    <property type="protein sequence ID" value="ONH31857.1"/>
    <property type="molecule type" value="Genomic_DNA"/>
</dbReference>
<keyword evidence="6 7" id="KW-0472">Membrane</keyword>
<dbReference type="GO" id="GO:0005886">
    <property type="term" value="C:plasma membrane"/>
    <property type="evidence" value="ECO:0007669"/>
    <property type="project" value="UniProtKB-SubCell"/>
</dbReference>
<dbReference type="STRING" id="1834516.BL253_06795"/>
<evidence type="ECO:0000313" key="9">
    <source>
        <dbReference type="EMBL" id="ONH31857.1"/>
    </source>
</evidence>
<feature type="domain" description="ABC transmembrane type-1" evidence="8">
    <location>
        <begin position="95"/>
        <end position="315"/>
    </location>
</feature>
<dbReference type="AlphaFoldDB" id="A0A1V2IFH3"/>
<dbReference type="Pfam" id="PF00528">
    <property type="entry name" value="BPD_transp_1"/>
    <property type="match status" value="1"/>
</dbReference>
<sequence length="328" mass="34372">MTRFALRRGGVAVGLLLILLLVLFVLSHLSDSDPAAAYLGAKASPDQIAQVRHRLGLDRPLLEQYFRYVGDAVRGDLGTSLRTRRGVAGDLWHFFPATLELVFAAFVLAALLGAGYAFSGALRVRGTGPLRGVLLVFASAPAFLVGLLGIVLFYSELGWLPAAGRGADTSTPTGFLLLDSLLHADPGQFGAALRHLLLPALTLAIAPAIAIGRILRSSIETTLRADHVRTARAKGITEAGVLGRHVVRNALGPALSMSGLQLGAMFAGVVVVEKIFSWPGIGSYLSDSIASADFPAIAGVTLLLGAIYIVANALVDVLQTVADPRLAL</sequence>
<accession>A0A1V2IFH3</accession>
<evidence type="ECO:0000256" key="7">
    <source>
        <dbReference type="RuleBase" id="RU363032"/>
    </source>
</evidence>
<organism evidence="9 10">
    <name type="scientific">Pseudofrankia asymbiotica</name>
    <dbReference type="NCBI Taxonomy" id="1834516"/>
    <lineage>
        <taxon>Bacteria</taxon>
        <taxon>Bacillati</taxon>
        <taxon>Actinomycetota</taxon>
        <taxon>Actinomycetes</taxon>
        <taxon>Frankiales</taxon>
        <taxon>Frankiaceae</taxon>
        <taxon>Pseudofrankia</taxon>
    </lineage>
</organism>
<feature type="transmembrane region" description="Helical" evidence="7">
    <location>
        <begin position="196"/>
        <end position="215"/>
    </location>
</feature>
<evidence type="ECO:0000256" key="1">
    <source>
        <dbReference type="ARBA" id="ARBA00004651"/>
    </source>
</evidence>
<dbReference type="InterPro" id="IPR035906">
    <property type="entry name" value="MetI-like_sf"/>
</dbReference>
<comment type="subcellular location">
    <subcellularLocation>
        <location evidence="1 7">Cell membrane</location>
        <topology evidence="1 7">Multi-pass membrane protein</topology>
    </subcellularLocation>
</comment>
<proteinExistence type="inferred from homology"/>
<dbReference type="RefSeq" id="WP_076814602.1">
    <property type="nucleotide sequence ID" value="NZ_MOMC01000014.1"/>
</dbReference>
<name>A0A1V2IFH3_9ACTN</name>
<comment type="caution">
    <text evidence="9">The sequence shown here is derived from an EMBL/GenBank/DDBJ whole genome shotgun (WGS) entry which is preliminary data.</text>
</comment>
<keyword evidence="2 7" id="KW-0813">Transport</keyword>
<dbReference type="PANTHER" id="PTHR43163:SF6">
    <property type="entry name" value="DIPEPTIDE TRANSPORT SYSTEM PERMEASE PROTEIN DPPB-RELATED"/>
    <property type="match status" value="1"/>
</dbReference>
<dbReference type="OrthoDB" id="147639at2"/>
<evidence type="ECO:0000256" key="5">
    <source>
        <dbReference type="ARBA" id="ARBA00022989"/>
    </source>
</evidence>
<keyword evidence="5 7" id="KW-1133">Transmembrane helix</keyword>
<dbReference type="Gene3D" id="1.10.3720.10">
    <property type="entry name" value="MetI-like"/>
    <property type="match status" value="1"/>
</dbReference>
<keyword evidence="3" id="KW-1003">Cell membrane</keyword>
<evidence type="ECO:0000256" key="6">
    <source>
        <dbReference type="ARBA" id="ARBA00023136"/>
    </source>
</evidence>
<dbReference type="InterPro" id="IPR000515">
    <property type="entry name" value="MetI-like"/>
</dbReference>
<feature type="transmembrane region" description="Helical" evidence="7">
    <location>
        <begin position="296"/>
        <end position="315"/>
    </location>
</feature>
<dbReference type="GO" id="GO:0055085">
    <property type="term" value="P:transmembrane transport"/>
    <property type="evidence" value="ECO:0007669"/>
    <property type="project" value="InterPro"/>
</dbReference>
<dbReference type="PANTHER" id="PTHR43163">
    <property type="entry name" value="DIPEPTIDE TRANSPORT SYSTEM PERMEASE PROTEIN DPPB-RELATED"/>
    <property type="match status" value="1"/>
</dbReference>
<evidence type="ECO:0000256" key="4">
    <source>
        <dbReference type="ARBA" id="ARBA00022692"/>
    </source>
</evidence>
<keyword evidence="4 7" id="KW-0812">Transmembrane</keyword>
<dbReference type="Pfam" id="PF19300">
    <property type="entry name" value="BPD_transp_1_N"/>
    <property type="match status" value="1"/>
</dbReference>
<dbReference type="CDD" id="cd06261">
    <property type="entry name" value="TM_PBP2"/>
    <property type="match status" value="1"/>
</dbReference>
<dbReference type="PROSITE" id="PS50928">
    <property type="entry name" value="ABC_TM1"/>
    <property type="match status" value="1"/>
</dbReference>